<dbReference type="EMBL" id="JACIJB010000007">
    <property type="protein sequence ID" value="MBB5661094.1"/>
    <property type="molecule type" value="Genomic_DNA"/>
</dbReference>
<name>A0A7W9A468_9CAUL</name>
<protein>
    <submittedName>
        <fullName evidence="1">Uncharacterized protein</fullName>
    </submittedName>
</protein>
<proteinExistence type="predicted"/>
<gene>
    <name evidence="1" type="ORF">FHS65_001852</name>
</gene>
<keyword evidence="2" id="KW-1185">Reference proteome</keyword>
<evidence type="ECO:0000313" key="1">
    <source>
        <dbReference type="EMBL" id="MBB5661094.1"/>
    </source>
</evidence>
<accession>A0A7W9A468</accession>
<dbReference type="Proteomes" id="UP000548978">
    <property type="component" value="Unassembled WGS sequence"/>
</dbReference>
<reference evidence="1 2" key="1">
    <citation type="submission" date="2020-08" db="EMBL/GenBank/DDBJ databases">
        <title>Genomic Encyclopedia of Type Strains, Phase IV (KMG-IV): sequencing the most valuable type-strain genomes for metagenomic binning, comparative biology and taxonomic classification.</title>
        <authorList>
            <person name="Goeker M."/>
        </authorList>
    </citation>
    <scope>NUCLEOTIDE SEQUENCE [LARGE SCALE GENOMIC DNA]</scope>
    <source>
        <strain evidence="1 2">DSM 24448</strain>
    </source>
</reference>
<sequence length="93" mass="10300">MIHWTDEMEEQVHHLLVYHNVGSAPKKGPAAYDRAFGAYLYKCCLNSAVAQNALALDADVKLFHLGATKLAIHFTNRDAAALFKLMWVGQLGT</sequence>
<organism evidence="1 2">
    <name type="scientific">Brevundimonas halotolerans</name>
    <dbReference type="NCBI Taxonomy" id="69670"/>
    <lineage>
        <taxon>Bacteria</taxon>
        <taxon>Pseudomonadati</taxon>
        <taxon>Pseudomonadota</taxon>
        <taxon>Alphaproteobacteria</taxon>
        <taxon>Caulobacterales</taxon>
        <taxon>Caulobacteraceae</taxon>
        <taxon>Brevundimonas</taxon>
    </lineage>
</organism>
<evidence type="ECO:0000313" key="2">
    <source>
        <dbReference type="Proteomes" id="UP000548978"/>
    </source>
</evidence>
<comment type="caution">
    <text evidence="1">The sequence shown here is derived from an EMBL/GenBank/DDBJ whole genome shotgun (WGS) entry which is preliminary data.</text>
</comment>
<dbReference type="AlphaFoldDB" id="A0A7W9A468"/>
<dbReference type="RefSeq" id="WP_123288333.1">
    <property type="nucleotide sequence ID" value="NZ_JACIJB010000007.1"/>
</dbReference>